<protein>
    <submittedName>
        <fullName evidence="2">TipAS antibiotic-recognition domain-containing protein</fullName>
    </submittedName>
</protein>
<feature type="domain" description="TipAS antibiotic-recognition" evidence="1">
    <location>
        <begin position="21"/>
        <end position="114"/>
    </location>
</feature>
<name>A0A7T5JMV1_9BACL</name>
<dbReference type="InterPro" id="IPR012925">
    <property type="entry name" value="TipAS_dom"/>
</dbReference>
<organism evidence="2 4">
    <name type="scientific">Brevibacillus composti</name>
    <dbReference type="NCBI Taxonomy" id="2796470"/>
    <lineage>
        <taxon>Bacteria</taxon>
        <taxon>Bacillati</taxon>
        <taxon>Bacillota</taxon>
        <taxon>Bacilli</taxon>
        <taxon>Bacillales</taxon>
        <taxon>Paenibacillaceae</taxon>
        <taxon>Brevibacillus</taxon>
    </lineage>
</organism>
<evidence type="ECO:0000313" key="4">
    <source>
        <dbReference type="Proteomes" id="UP000595847"/>
    </source>
</evidence>
<dbReference type="RefSeq" id="WP_198827107.1">
    <property type="nucleotide sequence ID" value="NZ_CP066308.1"/>
</dbReference>
<evidence type="ECO:0000259" key="1">
    <source>
        <dbReference type="Pfam" id="PF07739"/>
    </source>
</evidence>
<dbReference type="SUPFAM" id="SSF89082">
    <property type="entry name" value="Antibiotic binding domain of TipA-like multidrug resistance regulators"/>
    <property type="match status" value="1"/>
</dbReference>
<reference evidence="2 4" key="1">
    <citation type="submission" date="2020-12" db="EMBL/GenBank/DDBJ databases">
        <title>strain FJAT-54423T represents a novel species of the genus Brevibacillus.</title>
        <authorList>
            <person name="Tang R."/>
        </authorList>
    </citation>
    <scope>NUCLEOTIDE SEQUENCE [LARGE SCALE GENOMIC DNA]</scope>
    <source>
        <strain evidence="2 4">FJAT-54423</strain>
    </source>
</reference>
<keyword evidence="5" id="KW-1185">Reference proteome</keyword>
<evidence type="ECO:0000313" key="5">
    <source>
        <dbReference type="Proteomes" id="UP000677234"/>
    </source>
</evidence>
<accession>A0A7T5JMV1</accession>
<dbReference type="KEGG" id="bcop:JD108_16605"/>
<dbReference type="EMBL" id="CP073708">
    <property type="protein sequence ID" value="QUO40581.1"/>
    <property type="molecule type" value="Genomic_DNA"/>
</dbReference>
<sequence>MREQNEHLKQAYDFDLLESVQIDSEAMNEMASQAAVFMSEMGRALKAGVKHTDEHVFDAIRSHLAFLNQQGHSLSAADFALQTRFFLEDDFHLRMLEGQQTGLAYYLAAAADAYASS</sequence>
<reference evidence="3" key="2">
    <citation type="submission" date="2021-04" db="EMBL/GenBank/DDBJ databases">
        <title>Brevibacillus composti FJAT-54423, complete genome.</title>
        <authorList>
            <person name="Tang R."/>
        </authorList>
    </citation>
    <scope>NUCLEOTIDE SEQUENCE</scope>
    <source>
        <strain evidence="3">FJAT-54424</strain>
    </source>
</reference>
<dbReference type="Pfam" id="PF07739">
    <property type="entry name" value="TipAS"/>
    <property type="match status" value="1"/>
</dbReference>
<dbReference type="AlphaFoldDB" id="A0A7T5JMV1"/>
<dbReference type="EMBL" id="CP066308">
    <property type="protein sequence ID" value="QQE73499.1"/>
    <property type="molecule type" value="Genomic_DNA"/>
</dbReference>
<dbReference type="InterPro" id="IPR036244">
    <property type="entry name" value="TipA-like_antibiotic-bd"/>
</dbReference>
<gene>
    <name evidence="2" type="ORF">JD108_16605</name>
    <name evidence="3" type="ORF">KDJ56_16550</name>
</gene>
<proteinExistence type="predicted"/>
<evidence type="ECO:0000313" key="3">
    <source>
        <dbReference type="EMBL" id="QUO40581.1"/>
    </source>
</evidence>
<dbReference type="Proteomes" id="UP000677234">
    <property type="component" value="Chromosome"/>
</dbReference>
<dbReference type="Proteomes" id="UP000595847">
    <property type="component" value="Chromosome"/>
</dbReference>
<evidence type="ECO:0000313" key="2">
    <source>
        <dbReference type="EMBL" id="QQE73499.1"/>
    </source>
</evidence>